<evidence type="ECO:0000313" key="1">
    <source>
        <dbReference type="EMBL" id="MCI50150.1"/>
    </source>
</evidence>
<dbReference type="Proteomes" id="UP000265520">
    <property type="component" value="Unassembled WGS sequence"/>
</dbReference>
<sequence>YTFRLQRSCPRGEKAKGEALKGKVISDTKYGWVSLRQRKHFFEMYEESVRGFKEVYYGVRPITLRGWQNFVRKGNRVDEDGNEVLGDQGKPIEEDFALFPF</sequence>
<organism evidence="1 2">
    <name type="scientific">Trifolium medium</name>
    <dbReference type="NCBI Taxonomy" id="97028"/>
    <lineage>
        <taxon>Eukaryota</taxon>
        <taxon>Viridiplantae</taxon>
        <taxon>Streptophyta</taxon>
        <taxon>Embryophyta</taxon>
        <taxon>Tracheophyta</taxon>
        <taxon>Spermatophyta</taxon>
        <taxon>Magnoliopsida</taxon>
        <taxon>eudicotyledons</taxon>
        <taxon>Gunneridae</taxon>
        <taxon>Pentapetalae</taxon>
        <taxon>rosids</taxon>
        <taxon>fabids</taxon>
        <taxon>Fabales</taxon>
        <taxon>Fabaceae</taxon>
        <taxon>Papilionoideae</taxon>
        <taxon>50 kb inversion clade</taxon>
        <taxon>NPAAA clade</taxon>
        <taxon>Hologalegina</taxon>
        <taxon>IRL clade</taxon>
        <taxon>Trifolieae</taxon>
        <taxon>Trifolium</taxon>
    </lineage>
</organism>
<comment type="caution">
    <text evidence="1">The sequence shown here is derived from an EMBL/GenBank/DDBJ whole genome shotgun (WGS) entry which is preliminary data.</text>
</comment>
<protein>
    <submittedName>
        <fullName evidence="1">Uncharacterized protein</fullName>
    </submittedName>
</protein>
<evidence type="ECO:0000313" key="2">
    <source>
        <dbReference type="Proteomes" id="UP000265520"/>
    </source>
</evidence>
<accession>A0A392SQF8</accession>
<name>A0A392SQF8_9FABA</name>
<dbReference type="AlphaFoldDB" id="A0A392SQF8"/>
<keyword evidence="2" id="KW-1185">Reference proteome</keyword>
<feature type="non-terminal residue" evidence="1">
    <location>
        <position position="101"/>
    </location>
</feature>
<reference evidence="1 2" key="1">
    <citation type="journal article" date="2018" name="Front. Plant Sci.">
        <title>Red Clover (Trifolium pratense) and Zigzag Clover (T. medium) - A Picture of Genomic Similarities and Differences.</title>
        <authorList>
            <person name="Dluhosova J."/>
            <person name="Istvanek J."/>
            <person name="Nedelnik J."/>
            <person name="Repkova J."/>
        </authorList>
    </citation>
    <scope>NUCLEOTIDE SEQUENCE [LARGE SCALE GENOMIC DNA]</scope>
    <source>
        <strain evidence="2">cv. 10/8</strain>
        <tissue evidence="1">Leaf</tissue>
    </source>
</reference>
<proteinExistence type="predicted"/>
<dbReference type="EMBL" id="LXQA010412117">
    <property type="protein sequence ID" value="MCI50150.1"/>
    <property type="molecule type" value="Genomic_DNA"/>
</dbReference>
<feature type="non-terminal residue" evidence="1">
    <location>
        <position position="1"/>
    </location>
</feature>